<keyword evidence="2" id="KW-1185">Reference proteome</keyword>
<protein>
    <submittedName>
        <fullName evidence="1">Uncharacterized protein</fullName>
    </submittedName>
</protein>
<comment type="caution">
    <text evidence="1">The sequence shown here is derived from an EMBL/GenBank/DDBJ whole genome shotgun (WGS) entry which is preliminary data.</text>
</comment>
<gene>
    <name evidence="1" type="ORF">Patl1_29564</name>
</gene>
<name>A0ACC1ADW4_9ROSI</name>
<evidence type="ECO:0000313" key="2">
    <source>
        <dbReference type="Proteomes" id="UP001164250"/>
    </source>
</evidence>
<sequence length="420" mass="47582">MVSEDQQLHVMFLPYVAPGHMMPMVDMARLFAANGIRVTILTTTKNALSFQNSIARDVRFGQKISLEILRFPSVEAGLPEGCENLYDATSPEMHKRFFRALELLRPEFEHHFRRNHPDCIVSDNLYTWTVKLANELGIPRLAFSGSGFFNLCVSHNIDRYKPHDDIKLETEIFIVPGLPDKVKLTRSQLPDIVKTKNEFSSLFEELKKAERDSFGVLVNSFYDLEAGYVDHFRKDIGIRAWSMGPVSMFNRDTDDKIERGGNSCVSKHSCLSWLGSREANSVLFICFGSLTRFTKAQIREIACALEESGHSFIWVVGKVSDSKDCDFWLPERFQENVSGKGLIISGWAPQILILEHPAIGGFLTHCGWNSIVEGVSAGVPMVTWPVFAEQFYNEKLVTQVIKFGVPEKKWKDPSRISIPP</sequence>
<accession>A0ACC1ADW4</accession>
<reference evidence="2" key="1">
    <citation type="journal article" date="2023" name="G3 (Bethesda)">
        <title>Genome assembly and association tests identify interacting loci associated with vigor, precocity, and sex in interspecific pistachio rootstocks.</title>
        <authorList>
            <person name="Palmer W."/>
            <person name="Jacygrad E."/>
            <person name="Sagayaradj S."/>
            <person name="Cavanaugh K."/>
            <person name="Han R."/>
            <person name="Bertier L."/>
            <person name="Beede B."/>
            <person name="Kafkas S."/>
            <person name="Golino D."/>
            <person name="Preece J."/>
            <person name="Michelmore R."/>
        </authorList>
    </citation>
    <scope>NUCLEOTIDE SEQUENCE [LARGE SCALE GENOMIC DNA]</scope>
</reference>
<organism evidence="1 2">
    <name type="scientific">Pistacia atlantica</name>
    <dbReference type="NCBI Taxonomy" id="434234"/>
    <lineage>
        <taxon>Eukaryota</taxon>
        <taxon>Viridiplantae</taxon>
        <taxon>Streptophyta</taxon>
        <taxon>Embryophyta</taxon>
        <taxon>Tracheophyta</taxon>
        <taxon>Spermatophyta</taxon>
        <taxon>Magnoliopsida</taxon>
        <taxon>eudicotyledons</taxon>
        <taxon>Gunneridae</taxon>
        <taxon>Pentapetalae</taxon>
        <taxon>rosids</taxon>
        <taxon>malvids</taxon>
        <taxon>Sapindales</taxon>
        <taxon>Anacardiaceae</taxon>
        <taxon>Pistacia</taxon>
    </lineage>
</organism>
<proteinExistence type="predicted"/>
<evidence type="ECO:0000313" key="1">
    <source>
        <dbReference type="EMBL" id="KAJ0084606.1"/>
    </source>
</evidence>
<dbReference type="EMBL" id="CM047907">
    <property type="protein sequence ID" value="KAJ0084606.1"/>
    <property type="molecule type" value="Genomic_DNA"/>
</dbReference>
<dbReference type="Proteomes" id="UP001164250">
    <property type="component" value="Chromosome 11"/>
</dbReference>